<dbReference type="InParanoid" id="A0A0C3F8H1"/>
<evidence type="ECO:0000313" key="2">
    <source>
        <dbReference type="Proteomes" id="UP000054166"/>
    </source>
</evidence>
<dbReference type="AlphaFoldDB" id="A0A0C3F8H1"/>
<dbReference type="EMBL" id="KN833001">
    <property type="protein sequence ID" value="KIM81055.1"/>
    <property type="molecule type" value="Genomic_DNA"/>
</dbReference>
<accession>A0A0C3F8H1</accession>
<gene>
    <name evidence="1" type="ORF">PILCRDRAFT_511435</name>
</gene>
<sequence length="164" mass="18098">MENIDDIDEPPIFRHLQINDFCIIFTASGVRVGQVIALYSKGGGKNGKHAAVPSVSNVASISYAGVQVFQRMHRQIFRPITTATTAFSTNQFQLIPSTRLLCRLTVGPQMRNNNIELHIDDLRVYDTLDGASKKLEATMKLFAKRGKSKAAQEAEATADSENDD</sequence>
<reference evidence="2" key="2">
    <citation type="submission" date="2015-01" db="EMBL/GenBank/DDBJ databases">
        <title>Evolutionary Origins and Diversification of the Mycorrhizal Mutualists.</title>
        <authorList>
            <consortium name="DOE Joint Genome Institute"/>
            <consortium name="Mycorrhizal Genomics Consortium"/>
            <person name="Kohler A."/>
            <person name="Kuo A."/>
            <person name="Nagy L.G."/>
            <person name="Floudas D."/>
            <person name="Copeland A."/>
            <person name="Barry K.W."/>
            <person name="Cichocki N."/>
            <person name="Veneault-Fourrey C."/>
            <person name="LaButti K."/>
            <person name="Lindquist E.A."/>
            <person name="Lipzen A."/>
            <person name="Lundell T."/>
            <person name="Morin E."/>
            <person name="Murat C."/>
            <person name="Riley R."/>
            <person name="Ohm R."/>
            <person name="Sun H."/>
            <person name="Tunlid A."/>
            <person name="Henrissat B."/>
            <person name="Grigoriev I.V."/>
            <person name="Hibbett D.S."/>
            <person name="Martin F."/>
        </authorList>
    </citation>
    <scope>NUCLEOTIDE SEQUENCE [LARGE SCALE GENOMIC DNA]</scope>
    <source>
        <strain evidence="2">F 1598</strain>
    </source>
</reference>
<dbReference type="OrthoDB" id="3065650at2759"/>
<proteinExistence type="predicted"/>
<evidence type="ECO:0000313" key="1">
    <source>
        <dbReference type="EMBL" id="KIM81055.1"/>
    </source>
</evidence>
<keyword evidence="2" id="KW-1185">Reference proteome</keyword>
<dbReference type="HOGENOM" id="CLU_1619654_0_0_1"/>
<reference evidence="1 2" key="1">
    <citation type="submission" date="2014-04" db="EMBL/GenBank/DDBJ databases">
        <authorList>
            <consortium name="DOE Joint Genome Institute"/>
            <person name="Kuo A."/>
            <person name="Tarkka M."/>
            <person name="Buscot F."/>
            <person name="Kohler A."/>
            <person name="Nagy L.G."/>
            <person name="Floudas D."/>
            <person name="Copeland A."/>
            <person name="Barry K.W."/>
            <person name="Cichocki N."/>
            <person name="Veneault-Fourrey C."/>
            <person name="LaButti K."/>
            <person name="Lindquist E.A."/>
            <person name="Lipzen A."/>
            <person name="Lundell T."/>
            <person name="Morin E."/>
            <person name="Murat C."/>
            <person name="Sun H."/>
            <person name="Tunlid A."/>
            <person name="Henrissat B."/>
            <person name="Grigoriev I.V."/>
            <person name="Hibbett D.S."/>
            <person name="Martin F."/>
            <person name="Nordberg H.P."/>
            <person name="Cantor M.N."/>
            <person name="Hua S.X."/>
        </authorList>
    </citation>
    <scope>NUCLEOTIDE SEQUENCE [LARGE SCALE GENOMIC DNA]</scope>
    <source>
        <strain evidence="1 2">F 1598</strain>
    </source>
</reference>
<organism evidence="1 2">
    <name type="scientific">Piloderma croceum (strain F 1598)</name>
    <dbReference type="NCBI Taxonomy" id="765440"/>
    <lineage>
        <taxon>Eukaryota</taxon>
        <taxon>Fungi</taxon>
        <taxon>Dikarya</taxon>
        <taxon>Basidiomycota</taxon>
        <taxon>Agaricomycotina</taxon>
        <taxon>Agaricomycetes</taxon>
        <taxon>Agaricomycetidae</taxon>
        <taxon>Atheliales</taxon>
        <taxon>Atheliaceae</taxon>
        <taxon>Piloderma</taxon>
    </lineage>
</organism>
<dbReference type="Proteomes" id="UP000054166">
    <property type="component" value="Unassembled WGS sequence"/>
</dbReference>
<name>A0A0C3F8H1_PILCF</name>
<protein>
    <submittedName>
        <fullName evidence="1">Uncharacterized protein</fullName>
    </submittedName>
</protein>